<dbReference type="EMBL" id="HBUE01238439">
    <property type="protein sequence ID" value="CAG6548148.1"/>
    <property type="molecule type" value="Transcribed_RNA"/>
</dbReference>
<organism evidence="2">
    <name type="scientific">Culex pipiens</name>
    <name type="common">House mosquito</name>
    <dbReference type="NCBI Taxonomy" id="7175"/>
    <lineage>
        <taxon>Eukaryota</taxon>
        <taxon>Metazoa</taxon>
        <taxon>Ecdysozoa</taxon>
        <taxon>Arthropoda</taxon>
        <taxon>Hexapoda</taxon>
        <taxon>Insecta</taxon>
        <taxon>Pterygota</taxon>
        <taxon>Neoptera</taxon>
        <taxon>Endopterygota</taxon>
        <taxon>Diptera</taxon>
        <taxon>Nematocera</taxon>
        <taxon>Culicoidea</taxon>
        <taxon>Culicidae</taxon>
        <taxon>Culicinae</taxon>
        <taxon>Culicini</taxon>
        <taxon>Culex</taxon>
        <taxon>Culex</taxon>
    </lineage>
</organism>
<proteinExistence type="predicted"/>
<reference evidence="2" key="1">
    <citation type="submission" date="2021-05" db="EMBL/GenBank/DDBJ databases">
        <authorList>
            <person name="Alioto T."/>
            <person name="Alioto T."/>
            <person name="Gomez Garrido J."/>
        </authorList>
    </citation>
    <scope>NUCLEOTIDE SEQUENCE</scope>
</reference>
<feature type="region of interest" description="Disordered" evidence="1">
    <location>
        <begin position="1"/>
        <end position="31"/>
    </location>
</feature>
<feature type="compositionally biased region" description="Low complexity" evidence="1">
    <location>
        <begin position="12"/>
        <end position="31"/>
    </location>
</feature>
<protein>
    <submittedName>
        <fullName evidence="2">(northern house mosquito) hypothetical protein</fullName>
    </submittedName>
</protein>
<name>A0A8D8PFR7_CULPI</name>
<evidence type="ECO:0000313" key="2">
    <source>
        <dbReference type="EMBL" id="CAG6600366.1"/>
    </source>
</evidence>
<dbReference type="EMBL" id="HBUE01345411">
    <property type="protein sequence ID" value="CAG6600366.1"/>
    <property type="molecule type" value="Transcribed_RNA"/>
</dbReference>
<dbReference type="EMBL" id="HBUE01238437">
    <property type="protein sequence ID" value="CAG6548146.1"/>
    <property type="molecule type" value="Transcribed_RNA"/>
</dbReference>
<sequence length="128" mass="13198">MPVCRNGSKLCPRATPAPSSAGARSATATTPERTCCTRQKCRSSPTTSVGPCTTITPSRRTCSAPDTSAVGWTRARGIPAGRCCAGIRPRSAARGRSLGSPALATDVAKRTSLGSTRSCPITWTGFGR</sequence>
<dbReference type="EMBL" id="HBUE01345409">
    <property type="protein sequence ID" value="CAG6600364.1"/>
    <property type="molecule type" value="Transcribed_RNA"/>
</dbReference>
<dbReference type="AlphaFoldDB" id="A0A8D8PFR7"/>
<accession>A0A8D8PFR7</accession>
<evidence type="ECO:0000256" key="1">
    <source>
        <dbReference type="SAM" id="MobiDB-lite"/>
    </source>
</evidence>